<dbReference type="GO" id="GO:0005778">
    <property type="term" value="C:peroxisomal membrane"/>
    <property type="evidence" value="ECO:0007669"/>
    <property type="project" value="TreeGrafter"/>
</dbReference>
<dbReference type="Gene3D" id="3.30.160.60">
    <property type="entry name" value="Classic Zinc Finger"/>
    <property type="match status" value="1"/>
</dbReference>
<sequence length="415" mass="49159">MLSDDHNETFMCIICFESPEDRRMCRFCSKFICASCLDLVLVHDPKCPHCRAEVTREDFTKVLWLPDHLKEVDNQVKLGIANKCSEHERQELSIFCQTCAVRICAHCLLSVFHGKHVDHGYCSSEDAYAKTVNELREHINNVRHAVEKSQEEVKKNKRSLNTILQYRNQRRDDFNEMHVLMHMKIDNEADKYLDKIEDWSFMVHPNYSNDRHRHVLSVFLQLNRGMPEPIEYTYTVELVRRSSNASNHIVQQTGQFQPGWKNGWKSFYSVEDLASNGFLCPNEDKIKFIFKLRPTTIFEYRKVLEWHLNQMEDKRKHDEHAIARLEQEKKCLERTASEQRSKIEKIERRESELKESLASQRKDREIIAGQSCELKAVKRENESLKRKLSNIAAAQKRHRPEDRRDEAQRYKKAHD</sequence>
<dbReference type="InterPro" id="IPR001841">
    <property type="entry name" value="Znf_RING"/>
</dbReference>
<dbReference type="SUPFAM" id="SSF57845">
    <property type="entry name" value="B-box zinc-binding domain"/>
    <property type="match status" value="1"/>
</dbReference>
<dbReference type="Pfam" id="PF00643">
    <property type="entry name" value="zf-B_box"/>
    <property type="match status" value="1"/>
</dbReference>
<dbReference type="GO" id="GO:0070842">
    <property type="term" value="P:aggresome assembly"/>
    <property type="evidence" value="ECO:0007669"/>
    <property type="project" value="TreeGrafter"/>
</dbReference>
<comment type="caution">
    <text evidence="8">The sequence shown here is derived from an EMBL/GenBank/DDBJ whole genome shotgun (WGS) entry which is preliminary data.</text>
</comment>
<feature type="compositionally biased region" description="Basic and acidic residues" evidence="5">
    <location>
        <begin position="399"/>
        <end position="415"/>
    </location>
</feature>
<dbReference type="Proteomes" id="UP000663864">
    <property type="component" value="Unassembled WGS sequence"/>
</dbReference>
<protein>
    <submittedName>
        <fullName evidence="8">Uncharacterized protein</fullName>
    </submittedName>
</protein>
<keyword evidence="1" id="KW-0479">Metal-binding</keyword>
<dbReference type="GO" id="GO:0006513">
    <property type="term" value="P:protein monoubiquitination"/>
    <property type="evidence" value="ECO:0007669"/>
    <property type="project" value="TreeGrafter"/>
</dbReference>
<dbReference type="GO" id="GO:0051865">
    <property type="term" value="P:protein autoubiquitination"/>
    <property type="evidence" value="ECO:0007669"/>
    <property type="project" value="TreeGrafter"/>
</dbReference>
<reference evidence="8" key="1">
    <citation type="submission" date="2021-02" db="EMBL/GenBank/DDBJ databases">
        <authorList>
            <person name="Nowell W R."/>
        </authorList>
    </citation>
    <scope>NUCLEOTIDE SEQUENCE</scope>
</reference>
<evidence type="ECO:0000259" key="7">
    <source>
        <dbReference type="PROSITE" id="PS50119"/>
    </source>
</evidence>
<dbReference type="InterPro" id="IPR053003">
    <property type="entry name" value="TRIM_RBCC_E3_ubiq-ligases"/>
</dbReference>
<evidence type="ECO:0000256" key="5">
    <source>
        <dbReference type="SAM" id="MobiDB-lite"/>
    </source>
</evidence>
<evidence type="ECO:0000256" key="2">
    <source>
        <dbReference type="ARBA" id="ARBA00022771"/>
    </source>
</evidence>
<evidence type="ECO:0000256" key="4">
    <source>
        <dbReference type="PROSITE-ProRule" id="PRU00024"/>
    </source>
</evidence>
<evidence type="ECO:0000256" key="1">
    <source>
        <dbReference type="ARBA" id="ARBA00022723"/>
    </source>
</evidence>
<name>A0A815JYU7_9BILA</name>
<dbReference type="CDD" id="cd19756">
    <property type="entry name" value="Bbox2"/>
    <property type="match status" value="1"/>
</dbReference>
<dbReference type="GO" id="GO:0061630">
    <property type="term" value="F:ubiquitin protein ligase activity"/>
    <property type="evidence" value="ECO:0007669"/>
    <property type="project" value="TreeGrafter"/>
</dbReference>
<keyword evidence="3" id="KW-0862">Zinc</keyword>
<dbReference type="GO" id="GO:0016235">
    <property type="term" value="C:aggresome"/>
    <property type="evidence" value="ECO:0007669"/>
    <property type="project" value="TreeGrafter"/>
</dbReference>
<dbReference type="AlphaFoldDB" id="A0A815JYU7"/>
<dbReference type="EMBL" id="CAJNOT010003516">
    <property type="protein sequence ID" value="CAF1388123.1"/>
    <property type="molecule type" value="Genomic_DNA"/>
</dbReference>
<dbReference type="GO" id="GO:0008270">
    <property type="term" value="F:zinc ion binding"/>
    <property type="evidence" value="ECO:0007669"/>
    <property type="project" value="UniProtKB-KW"/>
</dbReference>
<dbReference type="GO" id="GO:0005164">
    <property type="term" value="F:tumor necrosis factor receptor binding"/>
    <property type="evidence" value="ECO:0007669"/>
    <property type="project" value="TreeGrafter"/>
</dbReference>
<dbReference type="InterPro" id="IPR008974">
    <property type="entry name" value="TRAF-like"/>
</dbReference>
<accession>A0A815JYU7</accession>
<dbReference type="GO" id="GO:0031625">
    <property type="term" value="F:ubiquitin protein ligase binding"/>
    <property type="evidence" value="ECO:0007669"/>
    <property type="project" value="TreeGrafter"/>
</dbReference>
<feature type="region of interest" description="Disordered" evidence="5">
    <location>
        <begin position="386"/>
        <end position="415"/>
    </location>
</feature>
<keyword evidence="2 4" id="KW-0863">Zinc-finger</keyword>
<feature type="domain" description="B box-type" evidence="7">
    <location>
        <begin position="84"/>
        <end position="119"/>
    </location>
</feature>
<dbReference type="InterPro" id="IPR013083">
    <property type="entry name" value="Znf_RING/FYVE/PHD"/>
</dbReference>
<gene>
    <name evidence="8" type="ORF">ZHD862_LOCUS32478</name>
</gene>
<evidence type="ECO:0000313" key="8">
    <source>
        <dbReference type="EMBL" id="CAF1388123.1"/>
    </source>
</evidence>
<evidence type="ECO:0000256" key="3">
    <source>
        <dbReference type="ARBA" id="ARBA00022833"/>
    </source>
</evidence>
<dbReference type="PROSITE" id="PS50119">
    <property type="entry name" value="ZF_BBOX"/>
    <property type="match status" value="1"/>
</dbReference>
<dbReference type="Gene3D" id="3.30.40.10">
    <property type="entry name" value="Zinc/RING finger domain, C3HC4 (zinc finger)"/>
    <property type="match status" value="1"/>
</dbReference>
<evidence type="ECO:0000259" key="6">
    <source>
        <dbReference type="PROSITE" id="PS50089"/>
    </source>
</evidence>
<proteinExistence type="predicted"/>
<dbReference type="PANTHER" id="PTHR36754">
    <property type="entry name" value="E3 UBIQUITIN-PROTEIN LIGASE TRIM37"/>
    <property type="match status" value="1"/>
</dbReference>
<dbReference type="SUPFAM" id="SSF49599">
    <property type="entry name" value="TRAF domain-like"/>
    <property type="match status" value="1"/>
</dbReference>
<feature type="domain" description="RING-type" evidence="6">
    <location>
        <begin position="12"/>
        <end position="51"/>
    </location>
</feature>
<dbReference type="InterPro" id="IPR000315">
    <property type="entry name" value="Znf_B-box"/>
</dbReference>
<dbReference type="PROSITE" id="PS50089">
    <property type="entry name" value="ZF_RING_2"/>
    <property type="match status" value="1"/>
</dbReference>
<dbReference type="PANTHER" id="PTHR36754:SF2">
    <property type="entry name" value="E3 UBIQUITIN-PROTEIN LIGASE TRIM37"/>
    <property type="match status" value="1"/>
</dbReference>
<dbReference type="SUPFAM" id="SSF57850">
    <property type="entry name" value="RING/U-box"/>
    <property type="match status" value="1"/>
</dbReference>
<evidence type="ECO:0000313" key="9">
    <source>
        <dbReference type="Proteomes" id="UP000663864"/>
    </source>
</evidence>
<dbReference type="Gene3D" id="2.60.210.10">
    <property type="entry name" value="Apoptosis, Tumor Necrosis Factor Receptor Associated Protein 2, Chain A"/>
    <property type="match status" value="1"/>
</dbReference>
<organism evidence="8 9">
    <name type="scientific">Rotaria sordida</name>
    <dbReference type="NCBI Taxonomy" id="392033"/>
    <lineage>
        <taxon>Eukaryota</taxon>
        <taxon>Metazoa</taxon>
        <taxon>Spiralia</taxon>
        <taxon>Gnathifera</taxon>
        <taxon>Rotifera</taxon>
        <taxon>Eurotatoria</taxon>
        <taxon>Bdelloidea</taxon>
        <taxon>Philodinida</taxon>
        <taxon>Philodinidae</taxon>
        <taxon>Rotaria</taxon>
    </lineage>
</organism>